<evidence type="ECO:0000313" key="11">
    <source>
        <dbReference type="Proteomes" id="UP000708208"/>
    </source>
</evidence>
<keyword evidence="4 7" id="KW-0863">Zinc-finger</keyword>
<dbReference type="PANTHER" id="PTHR24406">
    <property type="entry name" value="TRANSCRIPTIONAL REPRESSOR CTCFL-RELATED"/>
    <property type="match status" value="1"/>
</dbReference>
<evidence type="ECO:0000256" key="5">
    <source>
        <dbReference type="ARBA" id="ARBA00022833"/>
    </source>
</evidence>
<keyword evidence="11" id="KW-1185">Reference proteome</keyword>
<dbReference type="AlphaFoldDB" id="A0A8J2J9I6"/>
<dbReference type="PROSITE" id="PS00028">
    <property type="entry name" value="ZINC_FINGER_C2H2_1"/>
    <property type="match status" value="3"/>
</dbReference>
<dbReference type="OrthoDB" id="427030at2759"/>
<evidence type="ECO:0000256" key="4">
    <source>
        <dbReference type="ARBA" id="ARBA00022771"/>
    </source>
</evidence>
<dbReference type="GO" id="GO:0005634">
    <property type="term" value="C:nucleus"/>
    <property type="evidence" value="ECO:0007669"/>
    <property type="project" value="UniProtKB-SubCell"/>
</dbReference>
<dbReference type="SMART" id="SM00355">
    <property type="entry name" value="ZnF_C2H2"/>
    <property type="match status" value="5"/>
</dbReference>
<keyword evidence="2" id="KW-0479">Metal-binding</keyword>
<keyword evidence="5" id="KW-0862">Zinc</keyword>
<dbReference type="PROSITE" id="PS50157">
    <property type="entry name" value="ZINC_FINGER_C2H2_2"/>
    <property type="match status" value="3"/>
</dbReference>
<keyword evidence="6" id="KW-0539">Nucleus</keyword>
<dbReference type="EMBL" id="CAJVCH010038003">
    <property type="protein sequence ID" value="CAG7716361.1"/>
    <property type="molecule type" value="Genomic_DNA"/>
</dbReference>
<feature type="domain" description="C2H2-type" evidence="9">
    <location>
        <begin position="367"/>
        <end position="395"/>
    </location>
</feature>
<gene>
    <name evidence="10" type="ORF">AFUS01_LOCUS5874</name>
</gene>
<evidence type="ECO:0000256" key="6">
    <source>
        <dbReference type="ARBA" id="ARBA00023242"/>
    </source>
</evidence>
<reference evidence="10" key="1">
    <citation type="submission" date="2021-06" db="EMBL/GenBank/DDBJ databases">
        <authorList>
            <person name="Hodson N. C."/>
            <person name="Mongue J. A."/>
            <person name="Jaron S. K."/>
        </authorList>
    </citation>
    <scope>NUCLEOTIDE SEQUENCE</scope>
</reference>
<evidence type="ECO:0000256" key="1">
    <source>
        <dbReference type="ARBA" id="ARBA00004123"/>
    </source>
</evidence>
<evidence type="ECO:0000256" key="2">
    <source>
        <dbReference type="ARBA" id="ARBA00022723"/>
    </source>
</evidence>
<evidence type="ECO:0000256" key="7">
    <source>
        <dbReference type="PROSITE-ProRule" id="PRU00042"/>
    </source>
</evidence>
<keyword evidence="3" id="KW-0677">Repeat</keyword>
<protein>
    <recommendedName>
        <fullName evidence="9">C2H2-type domain-containing protein</fullName>
    </recommendedName>
</protein>
<evidence type="ECO:0000313" key="10">
    <source>
        <dbReference type="EMBL" id="CAG7716361.1"/>
    </source>
</evidence>
<evidence type="ECO:0000256" key="8">
    <source>
        <dbReference type="SAM" id="MobiDB-lite"/>
    </source>
</evidence>
<dbReference type="InterPro" id="IPR013087">
    <property type="entry name" value="Znf_C2H2_type"/>
</dbReference>
<name>A0A8J2J9I6_9HEXA</name>
<comment type="subcellular location">
    <subcellularLocation>
        <location evidence="1">Nucleus</location>
    </subcellularLocation>
</comment>
<feature type="domain" description="C2H2-type" evidence="9">
    <location>
        <begin position="495"/>
        <end position="518"/>
    </location>
</feature>
<accession>A0A8J2J9I6</accession>
<dbReference type="Proteomes" id="UP000708208">
    <property type="component" value="Unassembled WGS sequence"/>
</dbReference>
<comment type="caution">
    <text evidence="10">The sequence shown here is derived from an EMBL/GenBank/DDBJ whole genome shotgun (WGS) entry which is preliminary data.</text>
</comment>
<feature type="region of interest" description="Disordered" evidence="8">
    <location>
        <begin position="1"/>
        <end position="26"/>
    </location>
</feature>
<dbReference type="Pfam" id="PF13912">
    <property type="entry name" value="zf-C2H2_6"/>
    <property type="match status" value="2"/>
</dbReference>
<feature type="compositionally biased region" description="Polar residues" evidence="8">
    <location>
        <begin position="13"/>
        <end position="26"/>
    </location>
</feature>
<sequence>MSKDGRNPEGELETSQGGTGEITSSETNLISGGIQATEEVYLESNQTASVFDHDHDMEQCTEVQILHVCSECHLSFDSQKSLDGHMGPCLFKHINFNNILIDSPENSPRLNGIDSTKTVRVPCNQVSHQEALPQDTAITAAGLSVAAERIPVNDPATTATGQLLEINEAASGGTELLENFVNRLETTCIASATLNTGAVQNTVVVRHGEAPLLTANAGSNTNTCVVTDALLNTDNTVLRTDTGAVTDAVSNKDNDVCSPTNGIGAADSYINADKSLKTSSDPFGGLDETAIVITSVIGNYSLPAITQTEVVPTGDAAIVQGPLESEPLESVGTLPPTPISFKCQICTASLPTIKEFLKHLRDHGEKHICSICGKVCKSKSGLTRHFRCAHWLEELLPSLPSPSSGVPVRPVILNEDANLDMSSLSGEEFRCELCPKVFSTRALYLMHLKIFHRLNVSAGLDTNSKSSDSFGSCISASNENSMEVISPTGNEQCQFKCNLCSNSFILEPLLNHHLETAHGFSVLY</sequence>
<evidence type="ECO:0000259" key="9">
    <source>
        <dbReference type="PROSITE" id="PS50157"/>
    </source>
</evidence>
<proteinExistence type="predicted"/>
<organism evidence="10 11">
    <name type="scientific">Allacma fusca</name>
    <dbReference type="NCBI Taxonomy" id="39272"/>
    <lineage>
        <taxon>Eukaryota</taxon>
        <taxon>Metazoa</taxon>
        <taxon>Ecdysozoa</taxon>
        <taxon>Arthropoda</taxon>
        <taxon>Hexapoda</taxon>
        <taxon>Collembola</taxon>
        <taxon>Symphypleona</taxon>
        <taxon>Sminthuridae</taxon>
        <taxon>Allacma</taxon>
    </lineage>
</organism>
<feature type="domain" description="C2H2-type" evidence="9">
    <location>
        <begin position="429"/>
        <end position="452"/>
    </location>
</feature>
<dbReference type="InterPro" id="IPR050888">
    <property type="entry name" value="ZnF_C2H2-type_TF"/>
</dbReference>
<dbReference type="Pfam" id="PF00096">
    <property type="entry name" value="zf-C2H2"/>
    <property type="match status" value="1"/>
</dbReference>
<dbReference type="GO" id="GO:0008270">
    <property type="term" value="F:zinc ion binding"/>
    <property type="evidence" value="ECO:0007669"/>
    <property type="project" value="UniProtKB-KW"/>
</dbReference>
<evidence type="ECO:0000256" key="3">
    <source>
        <dbReference type="ARBA" id="ARBA00022737"/>
    </source>
</evidence>